<evidence type="ECO:0000256" key="7">
    <source>
        <dbReference type="ARBA" id="ARBA00022801"/>
    </source>
</evidence>
<dbReference type="InterPro" id="IPR038371">
    <property type="entry name" value="Cu_polyphenol_OxRdtase_sf"/>
</dbReference>
<evidence type="ECO:0000313" key="14">
    <source>
        <dbReference type="Proteomes" id="UP000234950"/>
    </source>
</evidence>
<comment type="function">
    <text evidence="3">Purine nucleoside enzyme that catalyzes the phosphorolysis of adenosine and inosine nucleosides, yielding D-ribose 1-phosphate and the respective free bases, adenine and hypoxanthine. Also catalyzes the phosphorolysis of S-methyl-5'-thioadenosine into adenine and S-methyl-5-thio-alpha-D-ribose 1-phosphate. Also has adenosine deaminase activity.</text>
</comment>
<dbReference type="CDD" id="cd16833">
    <property type="entry name" value="YfiH"/>
    <property type="match status" value="1"/>
</dbReference>
<dbReference type="SUPFAM" id="SSF64438">
    <property type="entry name" value="CNF1/YfiH-like putative cysteine hydrolases"/>
    <property type="match status" value="1"/>
</dbReference>
<dbReference type="GO" id="GO:0017061">
    <property type="term" value="F:S-methyl-5-thioadenosine phosphorylase activity"/>
    <property type="evidence" value="ECO:0007669"/>
    <property type="project" value="UniProtKB-EC"/>
</dbReference>
<evidence type="ECO:0000256" key="3">
    <source>
        <dbReference type="ARBA" id="ARBA00003215"/>
    </source>
</evidence>
<keyword evidence="14" id="KW-1185">Reference proteome</keyword>
<protein>
    <recommendedName>
        <fullName evidence="12">Purine nucleoside phosphorylase</fullName>
    </recommendedName>
</protein>
<dbReference type="InterPro" id="IPR003730">
    <property type="entry name" value="Cu_polyphenol_OxRdtase"/>
</dbReference>
<comment type="catalytic activity">
    <reaction evidence="9">
        <text>adenosine + H2O + H(+) = inosine + NH4(+)</text>
        <dbReference type="Rhea" id="RHEA:24408"/>
        <dbReference type="ChEBI" id="CHEBI:15377"/>
        <dbReference type="ChEBI" id="CHEBI:15378"/>
        <dbReference type="ChEBI" id="CHEBI:16335"/>
        <dbReference type="ChEBI" id="CHEBI:17596"/>
        <dbReference type="ChEBI" id="CHEBI:28938"/>
        <dbReference type="EC" id="3.5.4.4"/>
    </reaction>
    <physiologicalReaction direction="left-to-right" evidence="9">
        <dbReference type="Rhea" id="RHEA:24409"/>
    </physiologicalReaction>
</comment>
<dbReference type="PANTHER" id="PTHR30616">
    <property type="entry name" value="UNCHARACTERIZED PROTEIN YFIH"/>
    <property type="match status" value="1"/>
</dbReference>
<comment type="caution">
    <text evidence="13">The sequence shown here is derived from an EMBL/GenBank/DDBJ whole genome shotgun (WGS) entry which is preliminary data.</text>
</comment>
<keyword evidence="5" id="KW-0808">Transferase</keyword>
<gene>
    <name evidence="13" type="ORF">CVD27_07990</name>
</gene>
<evidence type="ECO:0000256" key="8">
    <source>
        <dbReference type="ARBA" id="ARBA00022833"/>
    </source>
</evidence>
<dbReference type="GO" id="GO:0005507">
    <property type="term" value="F:copper ion binding"/>
    <property type="evidence" value="ECO:0007669"/>
    <property type="project" value="TreeGrafter"/>
</dbReference>
<proteinExistence type="inferred from homology"/>
<comment type="catalytic activity">
    <reaction evidence="11">
        <text>S-methyl-5'-thioadenosine + phosphate = 5-(methylsulfanyl)-alpha-D-ribose 1-phosphate + adenine</text>
        <dbReference type="Rhea" id="RHEA:11852"/>
        <dbReference type="ChEBI" id="CHEBI:16708"/>
        <dbReference type="ChEBI" id="CHEBI:17509"/>
        <dbReference type="ChEBI" id="CHEBI:43474"/>
        <dbReference type="ChEBI" id="CHEBI:58533"/>
        <dbReference type="EC" id="2.4.2.28"/>
    </reaction>
    <physiologicalReaction direction="left-to-right" evidence="11">
        <dbReference type="Rhea" id="RHEA:11853"/>
    </physiologicalReaction>
</comment>
<evidence type="ECO:0000256" key="5">
    <source>
        <dbReference type="ARBA" id="ARBA00022679"/>
    </source>
</evidence>
<name>A0A2N5HLV5_9BACI</name>
<dbReference type="GO" id="GO:0016787">
    <property type="term" value="F:hydrolase activity"/>
    <property type="evidence" value="ECO:0007669"/>
    <property type="project" value="UniProtKB-KW"/>
</dbReference>
<evidence type="ECO:0000256" key="12">
    <source>
        <dbReference type="RuleBase" id="RU361274"/>
    </source>
</evidence>
<evidence type="ECO:0000256" key="11">
    <source>
        <dbReference type="ARBA" id="ARBA00049893"/>
    </source>
</evidence>
<dbReference type="NCBIfam" id="TIGR00726">
    <property type="entry name" value="peptidoglycan editing factor PgeF"/>
    <property type="match status" value="1"/>
</dbReference>
<comment type="catalytic activity">
    <reaction evidence="1">
        <text>inosine + phosphate = alpha-D-ribose 1-phosphate + hypoxanthine</text>
        <dbReference type="Rhea" id="RHEA:27646"/>
        <dbReference type="ChEBI" id="CHEBI:17368"/>
        <dbReference type="ChEBI" id="CHEBI:17596"/>
        <dbReference type="ChEBI" id="CHEBI:43474"/>
        <dbReference type="ChEBI" id="CHEBI:57720"/>
        <dbReference type="EC" id="2.4.2.1"/>
    </reaction>
    <physiologicalReaction direction="left-to-right" evidence="1">
        <dbReference type="Rhea" id="RHEA:27647"/>
    </physiologicalReaction>
</comment>
<evidence type="ECO:0000256" key="1">
    <source>
        <dbReference type="ARBA" id="ARBA00000553"/>
    </source>
</evidence>
<comment type="catalytic activity">
    <reaction evidence="10">
        <text>adenosine + phosphate = alpha-D-ribose 1-phosphate + adenine</text>
        <dbReference type="Rhea" id="RHEA:27642"/>
        <dbReference type="ChEBI" id="CHEBI:16335"/>
        <dbReference type="ChEBI" id="CHEBI:16708"/>
        <dbReference type="ChEBI" id="CHEBI:43474"/>
        <dbReference type="ChEBI" id="CHEBI:57720"/>
        <dbReference type="EC" id="2.4.2.1"/>
    </reaction>
    <physiologicalReaction direction="left-to-right" evidence="10">
        <dbReference type="Rhea" id="RHEA:27643"/>
    </physiologicalReaction>
</comment>
<reference evidence="13 14" key="1">
    <citation type="submission" date="2017-11" db="EMBL/GenBank/DDBJ databases">
        <title>Comparitive Functional Genomics of Dry Heat Resistant strains isolated from the Viking Spacecraft.</title>
        <authorList>
            <person name="Seuylemezian A."/>
            <person name="Cooper K."/>
            <person name="Vaishampayan P."/>
        </authorList>
    </citation>
    <scope>NUCLEOTIDE SEQUENCE [LARGE SCALE GENOMIC DNA]</scope>
    <source>
        <strain evidence="13 14">V32-6</strain>
    </source>
</reference>
<dbReference type="Gene3D" id="3.60.140.10">
    <property type="entry name" value="CNF1/YfiH-like putative cysteine hydrolases"/>
    <property type="match status" value="1"/>
</dbReference>
<dbReference type="AlphaFoldDB" id="A0A2N5HLV5"/>
<keyword evidence="8" id="KW-0862">Zinc</keyword>
<keyword evidence="7" id="KW-0378">Hydrolase</keyword>
<organism evidence="13 14">
    <name type="scientific">Neobacillus cucumis</name>
    <dbReference type="NCBI Taxonomy" id="1740721"/>
    <lineage>
        <taxon>Bacteria</taxon>
        <taxon>Bacillati</taxon>
        <taxon>Bacillota</taxon>
        <taxon>Bacilli</taxon>
        <taxon>Bacillales</taxon>
        <taxon>Bacillaceae</taxon>
        <taxon>Neobacillus</taxon>
    </lineage>
</organism>
<evidence type="ECO:0000313" key="13">
    <source>
        <dbReference type="EMBL" id="PLS06474.1"/>
    </source>
</evidence>
<dbReference type="InterPro" id="IPR011324">
    <property type="entry name" value="Cytotoxic_necrot_fac-like_cat"/>
</dbReference>
<dbReference type="EMBL" id="PGVE01000035">
    <property type="protein sequence ID" value="PLS06474.1"/>
    <property type="molecule type" value="Genomic_DNA"/>
</dbReference>
<accession>A0A2N5HLV5</accession>
<evidence type="ECO:0000256" key="2">
    <source>
        <dbReference type="ARBA" id="ARBA00001947"/>
    </source>
</evidence>
<evidence type="ECO:0000256" key="6">
    <source>
        <dbReference type="ARBA" id="ARBA00022723"/>
    </source>
</evidence>
<evidence type="ECO:0000256" key="9">
    <source>
        <dbReference type="ARBA" id="ARBA00047989"/>
    </source>
</evidence>
<dbReference type="Proteomes" id="UP000234950">
    <property type="component" value="Unassembled WGS sequence"/>
</dbReference>
<dbReference type="Pfam" id="PF02578">
    <property type="entry name" value="Cu-oxidase_4"/>
    <property type="match status" value="1"/>
</dbReference>
<evidence type="ECO:0000256" key="4">
    <source>
        <dbReference type="ARBA" id="ARBA00007353"/>
    </source>
</evidence>
<dbReference type="PANTHER" id="PTHR30616:SF2">
    <property type="entry name" value="PURINE NUCLEOSIDE PHOSPHORYLASE LACC1"/>
    <property type="match status" value="1"/>
</dbReference>
<sequence length="272" mass="30360">MEPFVKKNESYLSIDSWMTQFPKLVAGFTTKNGGTSKGYFETLNLGFHVGDNLTNVCSNREKVAELLQIPLNAWVGAEQTHGTFLKKITKKDRGTGSDSYDNAFKGTDGFYTDEEGILLTLCFADCVPLFFIAPERRMIGVAHAGWKGSVGLIANKMVKAWGQEGIKPEQIFVAIGPSICEKCYIVDQHVINFVEKSLEVGAALSYNLLTEGQYSLNLQDLNRLILLASGVPEENILWTKLCSSCDQEEFFSHRRDKGKTGRMMSFIGWKEN</sequence>
<evidence type="ECO:0000256" key="10">
    <source>
        <dbReference type="ARBA" id="ARBA00048968"/>
    </source>
</evidence>
<keyword evidence="6" id="KW-0479">Metal-binding</keyword>
<comment type="similarity">
    <text evidence="4 12">Belongs to the purine nucleoside phosphorylase YfiH/LACC1 family.</text>
</comment>
<dbReference type="OrthoDB" id="4279at2"/>
<dbReference type="RefSeq" id="WP_101647367.1">
    <property type="nucleotide sequence ID" value="NZ_PGVE01000035.1"/>
</dbReference>
<comment type="cofactor">
    <cofactor evidence="2">
        <name>Zn(2+)</name>
        <dbReference type="ChEBI" id="CHEBI:29105"/>
    </cofactor>
</comment>